<evidence type="ECO:0000313" key="1">
    <source>
        <dbReference type="EMBL" id="CAG7729100.1"/>
    </source>
</evidence>
<protein>
    <submittedName>
        <fullName evidence="1">Uncharacterized protein</fullName>
    </submittedName>
</protein>
<dbReference type="AlphaFoldDB" id="A0A8J2KNG2"/>
<reference evidence="1" key="1">
    <citation type="submission" date="2021-06" db="EMBL/GenBank/DDBJ databases">
        <authorList>
            <person name="Hodson N. C."/>
            <person name="Mongue J. A."/>
            <person name="Jaron S. K."/>
        </authorList>
    </citation>
    <scope>NUCLEOTIDE SEQUENCE</scope>
</reference>
<dbReference type="EMBL" id="CAJVCH010173240">
    <property type="protein sequence ID" value="CAG7729100.1"/>
    <property type="molecule type" value="Genomic_DNA"/>
</dbReference>
<gene>
    <name evidence="1" type="ORF">AFUS01_LOCUS17837</name>
</gene>
<accession>A0A8J2KNG2</accession>
<dbReference type="Proteomes" id="UP000708208">
    <property type="component" value="Unassembled WGS sequence"/>
</dbReference>
<keyword evidence="2" id="KW-1185">Reference proteome</keyword>
<evidence type="ECO:0000313" key="2">
    <source>
        <dbReference type="Proteomes" id="UP000708208"/>
    </source>
</evidence>
<proteinExistence type="predicted"/>
<comment type="caution">
    <text evidence="1">The sequence shown here is derived from an EMBL/GenBank/DDBJ whole genome shotgun (WGS) entry which is preliminary data.</text>
</comment>
<name>A0A8J2KNG2_9HEXA</name>
<organism evidence="1 2">
    <name type="scientific">Allacma fusca</name>
    <dbReference type="NCBI Taxonomy" id="39272"/>
    <lineage>
        <taxon>Eukaryota</taxon>
        <taxon>Metazoa</taxon>
        <taxon>Ecdysozoa</taxon>
        <taxon>Arthropoda</taxon>
        <taxon>Hexapoda</taxon>
        <taxon>Collembola</taxon>
        <taxon>Symphypleona</taxon>
        <taxon>Sminthuridae</taxon>
        <taxon>Allacma</taxon>
    </lineage>
</organism>
<sequence length="75" mass="8551">MSGLCPNNIPGKDNFYLRVRLLATSVESLNCLCLKTRSSYFSSSSLISFVRQHSPRTRELLPNSIFRKLRDTLNS</sequence>